<accession>A0ABS5SDT9</accession>
<dbReference type="GO" id="GO:0016787">
    <property type="term" value="F:hydrolase activity"/>
    <property type="evidence" value="ECO:0007669"/>
    <property type="project" value="UniProtKB-KW"/>
</dbReference>
<reference evidence="11 12" key="1">
    <citation type="submission" date="2021-05" db="EMBL/GenBank/DDBJ databases">
        <title>The draft genome of Geobacter luticola JCM 17780.</title>
        <authorList>
            <person name="Xu Z."/>
            <person name="Masuda Y."/>
            <person name="Itoh H."/>
            <person name="Senoo K."/>
        </authorList>
    </citation>
    <scope>NUCLEOTIDE SEQUENCE [LARGE SCALE GENOMIC DNA]</scope>
    <source>
        <strain evidence="11 12">JCM 17780</strain>
    </source>
</reference>
<comment type="similarity">
    <text evidence="3">Belongs to the Nudix hydrolase family. NudC subfamily.</text>
</comment>
<dbReference type="EMBL" id="JAHCVK010000004">
    <property type="protein sequence ID" value="MBT0653542.1"/>
    <property type="molecule type" value="Genomic_DNA"/>
</dbReference>
<evidence type="ECO:0000259" key="10">
    <source>
        <dbReference type="PROSITE" id="PS51462"/>
    </source>
</evidence>
<dbReference type="PANTHER" id="PTHR42904:SF6">
    <property type="entry name" value="NAD-CAPPED RNA HYDROLASE NUDT12"/>
    <property type="match status" value="1"/>
</dbReference>
<protein>
    <recommendedName>
        <fullName evidence="4">NAD(+) diphosphatase</fullName>
        <ecNumber evidence="4">3.6.1.22</ecNumber>
    </recommendedName>
</protein>
<dbReference type="PROSITE" id="PS00893">
    <property type="entry name" value="NUDIX_BOX"/>
    <property type="match status" value="1"/>
</dbReference>
<dbReference type="SUPFAM" id="SSF55811">
    <property type="entry name" value="Nudix"/>
    <property type="match status" value="2"/>
</dbReference>
<dbReference type="CDD" id="cd03429">
    <property type="entry name" value="NUDIX_NADH_pyrophosphatase_Nudt13"/>
    <property type="match status" value="1"/>
</dbReference>
<dbReference type="InterPro" id="IPR049734">
    <property type="entry name" value="NudC-like_C"/>
</dbReference>
<dbReference type="InterPro" id="IPR015797">
    <property type="entry name" value="NUDIX_hydrolase-like_dom_sf"/>
</dbReference>
<evidence type="ECO:0000256" key="3">
    <source>
        <dbReference type="ARBA" id="ARBA00009595"/>
    </source>
</evidence>
<keyword evidence="5" id="KW-0479">Metal-binding</keyword>
<dbReference type="Gene3D" id="3.90.79.20">
    <property type="match status" value="1"/>
</dbReference>
<evidence type="ECO:0000256" key="7">
    <source>
        <dbReference type="ARBA" id="ARBA00022842"/>
    </source>
</evidence>
<proteinExistence type="inferred from homology"/>
<dbReference type="InterPro" id="IPR050241">
    <property type="entry name" value="NAD-cap_RNA_hydrolase_NudC"/>
</dbReference>
<comment type="caution">
    <text evidence="11">The sequence shown here is derived from an EMBL/GenBank/DDBJ whole genome shotgun (WGS) entry which is preliminary data.</text>
</comment>
<dbReference type="PROSITE" id="PS51462">
    <property type="entry name" value="NUDIX"/>
    <property type="match status" value="1"/>
</dbReference>
<dbReference type="InterPro" id="IPR015376">
    <property type="entry name" value="Znr_NADH_PPase"/>
</dbReference>
<evidence type="ECO:0000256" key="6">
    <source>
        <dbReference type="ARBA" id="ARBA00022801"/>
    </source>
</evidence>
<dbReference type="InterPro" id="IPR000086">
    <property type="entry name" value="NUDIX_hydrolase_dom"/>
</dbReference>
<dbReference type="PANTHER" id="PTHR42904">
    <property type="entry name" value="NUDIX HYDROLASE, NUDC SUBFAMILY"/>
    <property type="match status" value="1"/>
</dbReference>
<dbReference type="Pfam" id="PF00293">
    <property type="entry name" value="NUDIX"/>
    <property type="match status" value="1"/>
</dbReference>
<evidence type="ECO:0000313" key="12">
    <source>
        <dbReference type="Proteomes" id="UP000756860"/>
    </source>
</evidence>
<name>A0ABS5SDT9_9BACT</name>
<keyword evidence="8" id="KW-0520">NAD</keyword>
<evidence type="ECO:0000256" key="1">
    <source>
        <dbReference type="ARBA" id="ARBA00001946"/>
    </source>
</evidence>
<dbReference type="InterPro" id="IPR015375">
    <property type="entry name" value="NADH_PPase-like_N"/>
</dbReference>
<dbReference type="RefSeq" id="WP_214175548.1">
    <property type="nucleotide sequence ID" value="NZ_JAHCVK010000004.1"/>
</dbReference>
<keyword evidence="12" id="KW-1185">Reference proteome</keyword>
<evidence type="ECO:0000256" key="4">
    <source>
        <dbReference type="ARBA" id="ARBA00012381"/>
    </source>
</evidence>
<dbReference type="Pfam" id="PF09297">
    <property type="entry name" value="Zn_ribbon_NUD"/>
    <property type="match status" value="1"/>
</dbReference>
<dbReference type="Pfam" id="PF09296">
    <property type="entry name" value="NUDIX-like"/>
    <property type="match status" value="1"/>
</dbReference>
<comment type="cofactor">
    <cofactor evidence="2">
        <name>Zn(2+)</name>
        <dbReference type="ChEBI" id="CHEBI:29105"/>
    </cofactor>
</comment>
<dbReference type="Gene3D" id="3.90.79.10">
    <property type="entry name" value="Nucleoside Triphosphate Pyrophosphohydrolase"/>
    <property type="match status" value="1"/>
</dbReference>
<feature type="domain" description="Nudix hydrolase" evidence="10">
    <location>
        <begin position="158"/>
        <end position="280"/>
    </location>
</feature>
<evidence type="ECO:0000256" key="9">
    <source>
        <dbReference type="ARBA" id="ARBA00023679"/>
    </source>
</evidence>
<evidence type="ECO:0000313" key="11">
    <source>
        <dbReference type="EMBL" id="MBT0653542.1"/>
    </source>
</evidence>
<evidence type="ECO:0000256" key="5">
    <source>
        <dbReference type="ARBA" id="ARBA00022723"/>
    </source>
</evidence>
<dbReference type="Proteomes" id="UP000756860">
    <property type="component" value="Unassembled WGS sequence"/>
</dbReference>
<comment type="catalytic activity">
    <reaction evidence="9">
        <text>a 5'-end NAD(+)-phospho-ribonucleoside in mRNA + H2O = a 5'-end phospho-adenosine-phospho-ribonucleoside in mRNA + beta-nicotinamide D-ribonucleotide + 2 H(+)</text>
        <dbReference type="Rhea" id="RHEA:60876"/>
        <dbReference type="Rhea" id="RHEA-COMP:15698"/>
        <dbReference type="Rhea" id="RHEA-COMP:15719"/>
        <dbReference type="ChEBI" id="CHEBI:14649"/>
        <dbReference type="ChEBI" id="CHEBI:15377"/>
        <dbReference type="ChEBI" id="CHEBI:15378"/>
        <dbReference type="ChEBI" id="CHEBI:144029"/>
        <dbReference type="ChEBI" id="CHEBI:144051"/>
    </reaction>
    <physiologicalReaction direction="left-to-right" evidence="9">
        <dbReference type="Rhea" id="RHEA:60877"/>
    </physiologicalReaction>
</comment>
<evidence type="ECO:0000256" key="8">
    <source>
        <dbReference type="ARBA" id="ARBA00023027"/>
    </source>
</evidence>
<sequence>MRYPEAVNLPFNGTIIQEGFRPLRPGDPVPAGPALWVVVRGNDLVLVKEQGEFSFFEGDRPDWLEGMEGICFGTWYGKPLFAVSLSRKKNLPAGLVTEPFNAMEERLDDRLLTLGGLASQVLSWDRHSALCSRCGGSLERIPLSWGKRCTGCGHEHFPHIHPCVIVLVRKNGEFLLGRKSAWPAGRYSLVAGFLDFGESLEECVHREVLEETGIRVTNLQYVGSQNWPFPSQLMAGFVADYAGGEIAVDREELEDARWFCRETIPASLPGKRSIARWIIDTYGLENVP</sequence>
<dbReference type="NCBIfam" id="NF001299">
    <property type="entry name" value="PRK00241.1"/>
    <property type="match status" value="1"/>
</dbReference>
<keyword evidence="7" id="KW-0460">Magnesium</keyword>
<comment type="cofactor">
    <cofactor evidence="1">
        <name>Mg(2+)</name>
        <dbReference type="ChEBI" id="CHEBI:18420"/>
    </cofactor>
</comment>
<organism evidence="11 12">
    <name type="scientific">Geomobilimonas luticola</name>
    <dbReference type="NCBI Taxonomy" id="1114878"/>
    <lineage>
        <taxon>Bacteria</taxon>
        <taxon>Pseudomonadati</taxon>
        <taxon>Thermodesulfobacteriota</taxon>
        <taxon>Desulfuromonadia</taxon>
        <taxon>Geobacterales</taxon>
        <taxon>Geobacteraceae</taxon>
        <taxon>Geomobilimonas</taxon>
    </lineage>
</organism>
<dbReference type="InterPro" id="IPR020084">
    <property type="entry name" value="NUDIX_hydrolase_CS"/>
</dbReference>
<dbReference type="EC" id="3.6.1.22" evidence="4"/>
<keyword evidence="6 11" id="KW-0378">Hydrolase</keyword>
<gene>
    <name evidence="11" type="primary">nudC</name>
    <name evidence="11" type="ORF">KI810_10785</name>
</gene>
<evidence type="ECO:0000256" key="2">
    <source>
        <dbReference type="ARBA" id="ARBA00001947"/>
    </source>
</evidence>